<dbReference type="SUPFAM" id="SSF56059">
    <property type="entry name" value="Glutathione synthetase ATP-binding domain-like"/>
    <property type="match status" value="1"/>
</dbReference>
<gene>
    <name evidence="4" type="ordered locus">Isop_3532</name>
</gene>
<dbReference type="Gene3D" id="3.30.470.20">
    <property type="entry name" value="ATP-grasp fold, B domain"/>
    <property type="match status" value="1"/>
</dbReference>
<reference key="1">
    <citation type="submission" date="2010-11" db="EMBL/GenBank/DDBJ databases">
        <title>The complete sequence of chromosome of Isophaera pallida ATCC 43644.</title>
        <authorList>
            <consortium name="US DOE Joint Genome Institute (JGI-PGF)"/>
            <person name="Lucas S."/>
            <person name="Copeland A."/>
            <person name="Lapidus A."/>
            <person name="Bruce D."/>
            <person name="Goodwin L."/>
            <person name="Pitluck S."/>
            <person name="Kyrpides N."/>
            <person name="Mavromatis K."/>
            <person name="Pagani I."/>
            <person name="Ivanova N."/>
            <person name="Saunders E."/>
            <person name="Brettin T."/>
            <person name="Detter J.C."/>
            <person name="Han C."/>
            <person name="Tapia R."/>
            <person name="Land M."/>
            <person name="Hauser L."/>
            <person name="Markowitz V."/>
            <person name="Cheng J.-F."/>
            <person name="Hugenholtz P."/>
            <person name="Woyke T."/>
            <person name="Wu D."/>
            <person name="Eisen J.A."/>
        </authorList>
    </citation>
    <scope>NUCLEOTIDE SEQUENCE</scope>
    <source>
        <strain>ATCC 43644</strain>
    </source>
</reference>
<dbReference type="Proteomes" id="UP000008631">
    <property type="component" value="Chromosome"/>
</dbReference>
<dbReference type="EMBL" id="CP002353">
    <property type="protein sequence ID" value="ADV64089.1"/>
    <property type="molecule type" value="Genomic_DNA"/>
</dbReference>
<dbReference type="GO" id="GO:0046872">
    <property type="term" value="F:metal ion binding"/>
    <property type="evidence" value="ECO:0007669"/>
    <property type="project" value="InterPro"/>
</dbReference>
<evidence type="ECO:0000259" key="3">
    <source>
        <dbReference type="PROSITE" id="PS50975"/>
    </source>
</evidence>
<evidence type="ECO:0000313" key="4">
    <source>
        <dbReference type="EMBL" id="ADV64089.1"/>
    </source>
</evidence>
<dbReference type="Gene3D" id="3.40.50.11770">
    <property type="match status" value="1"/>
</dbReference>
<feature type="domain" description="ATP-grasp" evidence="3">
    <location>
        <begin position="166"/>
        <end position="385"/>
    </location>
</feature>
<proteinExistence type="predicted"/>
<dbReference type="OrthoDB" id="271331at2"/>
<evidence type="ECO:0000313" key="5">
    <source>
        <dbReference type="Proteomes" id="UP000008631"/>
    </source>
</evidence>
<dbReference type="GO" id="GO:0005524">
    <property type="term" value="F:ATP binding"/>
    <property type="evidence" value="ECO:0007669"/>
    <property type="project" value="UniProtKB-UniRule"/>
</dbReference>
<accession>E8QXQ2</accession>
<protein>
    <recommendedName>
        <fullName evidence="3">ATP-grasp domain-containing protein</fullName>
    </recommendedName>
</protein>
<dbReference type="PROSITE" id="PS50975">
    <property type="entry name" value="ATP_GRASP"/>
    <property type="match status" value="1"/>
</dbReference>
<evidence type="ECO:0000256" key="2">
    <source>
        <dbReference type="SAM" id="MobiDB-lite"/>
    </source>
</evidence>
<dbReference type="InParanoid" id="E8QXQ2"/>
<dbReference type="Pfam" id="PF02655">
    <property type="entry name" value="ATP-grasp_3"/>
    <property type="match status" value="1"/>
</dbReference>
<feature type="region of interest" description="Disordered" evidence="2">
    <location>
        <begin position="411"/>
        <end position="434"/>
    </location>
</feature>
<keyword evidence="5" id="KW-1185">Reference proteome</keyword>
<dbReference type="RefSeq" id="WP_013566377.1">
    <property type="nucleotide sequence ID" value="NC_014962.1"/>
</dbReference>
<reference evidence="4 5" key="2">
    <citation type="journal article" date="2011" name="Stand. Genomic Sci.">
        <title>Complete genome sequence of Isosphaera pallida type strain (IS1B).</title>
        <authorList>
            <consortium name="US DOE Joint Genome Institute (JGI-PGF)"/>
            <person name="Goker M."/>
            <person name="Cleland D."/>
            <person name="Saunders E."/>
            <person name="Lapidus A."/>
            <person name="Nolan M."/>
            <person name="Lucas S."/>
            <person name="Hammon N."/>
            <person name="Deshpande S."/>
            <person name="Cheng J.F."/>
            <person name="Tapia R."/>
            <person name="Han C."/>
            <person name="Goodwin L."/>
            <person name="Pitluck S."/>
            <person name="Liolios K."/>
            <person name="Pagani I."/>
            <person name="Ivanova N."/>
            <person name="Mavromatis K."/>
            <person name="Pati A."/>
            <person name="Chen A."/>
            <person name="Palaniappan K."/>
            <person name="Land M."/>
            <person name="Hauser L."/>
            <person name="Chang Y.J."/>
            <person name="Jeffries C.D."/>
            <person name="Detter J.C."/>
            <person name="Beck B."/>
            <person name="Woyke T."/>
            <person name="Bristow J."/>
            <person name="Eisen J.A."/>
            <person name="Markowitz V."/>
            <person name="Hugenholtz P."/>
            <person name="Kyrpides N.C."/>
            <person name="Klenk H.P."/>
        </authorList>
    </citation>
    <scope>NUCLEOTIDE SEQUENCE [LARGE SCALE GENOMIC DNA]</scope>
    <source>
        <strain evidence="5">ATCC 43644 / DSM 9630 / IS1B</strain>
    </source>
</reference>
<dbReference type="AlphaFoldDB" id="E8QXQ2"/>
<keyword evidence="1" id="KW-0067">ATP-binding</keyword>
<sequence length="434" mass="47578">MMTISGALGDTEWSGIVVVHEFVTGGGLKGEEAPESWRIEGEAMRRALAREFAAVGPMVRVVTTRDATKRGPRFSGETEGWWDRLLPTATRQRMLECPVGGDGPDERAVLEDWAARPETLGVVIVAPETDGILAERVEWVNRVAPWRWLGASVSAMRQCGDKLAMAARWRSQGVATPPGWVIEAGRSLREWLETTRARGSLALRFPIVVKPLDGAGCWLTRRFATPEAIPEGWAPERCSLVQPWWEGIPASALVLGTRTRGATVLTWGRQRIDLDDQGRLGYRGGVLPWRCRPEGSTEAAIQAATTVVDGLYGLFGVDFLYAELTEGATITMTTKARDDQRGWQWIEINPRPTTSCVALIDLLSRFPGPAARAGDLGRAWLAAVLHDNPAPARRLRDALAGVPPTQAIHFNAAGQEEESEGPANRPTRSWRPRS</sequence>
<organism evidence="4 5">
    <name type="scientific">Isosphaera pallida (strain ATCC 43644 / DSM 9630 / IS1B)</name>
    <dbReference type="NCBI Taxonomy" id="575540"/>
    <lineage>
        <taxon>Bacteria</taxon>
        <taxon>Pseudomonadati</taxon>
        <taxon>Planctomycetota</taxon>
        <taxon>Planctomycetia</taxon>
        <taxon>Isosphaerales</taxon>
        <taxon>Isosphaeraceae</taxon>
        <taxon>Isosphaera</taxon>
    </lineage>
</organism>
<name>E8QXQ2_ISOPI</name>
<dbReference type="eggNOG" id="COG1821">
    <property type="taxonomic scope" value="Bacteria"/>
</dbReference>
<dbReference type="InterPro" id="IPR011761">
    <property type="entry name" value="ATP-grasp"/>
</dbReference>
<dbReference type="STRING" id="575540.Isop_3532"/>
<keyword evidence="1" id="KW-0547">Nucleotide-binding</keyword>
<dbReference type="InterPro" id="IPR003806">
    <property type="entry name" value="ATP-grasp_PylC-type"/>
</dbReference>
<evidence type="ECO:0000256" key="1">
    <source>
        <dbReference type="PROSITE-ProRule" id="PRU00409"/>
    </source>
</evidence>
<dbReference type="KEGG" id="ipa:Isop_3532"/>
<dbReference type="HOGENOM" id="CLU_631312_0_0_0"/>